<name>A0ABS2SCJ0_9PSEU</name>
<comment type="caution">
    <text evidence="2">The sequence shown here is derived from an EMBL/GenBank/DDBJ whole genome shotgun (WGS) entry which is preliminary data.</text>
</comment>
<dbReference type="SUPFAM" id="SSF52096">
    <property type="entry name" value="ClpP/crotonase"/>
    <property type="match status" value="1"/>
</dbReference>
<dbReference type="PANTHER" id="PTHR11941">
    <property type="entry name" value="ENOYL-COA HYDRATASE-RELATED"/>
    <property type="match status" value="1"/>
</dbReference>
<evidence type="ECO:0000313" key="3">
    <source>
        <dbReference type="Proteomes" id="UP001195724"/>
    </source>
</evidence>
<dbReference type="PANTHER" id="PTHR11941:SF54">
    <property type="entry name" value="ENOYL-COA HYDRATASE, MITOCHONDRIAL"/>
    <property type="match status" value="1"/>
</dbReference>
<protein>
    <submittedName>
        <fullName evidence="2">Enoyl-CoA hydratase/carnithine racemase</fullName>
    </submittedName>
</protein>
<sequence length="223" mass="22701">MPVTVEVSRGVAVIRVHQPVDTWPARLRAVLPVLPEVDALVLHGCESALSVDVKGVVRAAPAERRAHLRELRALRDELAALPVPVVVALGASAFGDVAELAMACDHRVLAEGAELVSVTGSPVLVCRRVTAAEALRTGLVDQVVAPGAVLSAAVELANRCTAAEPERARRGAREPATAGATAVLGVRATGGGTAVVGARAAAERGSAGPASPGDGGPDRLRRT</sequence>
<gene>
    <name evidence="2" type="ORF">JOE68_004816</name>
</gene>
<dbReference type="Proteomes" id="UP001195724">
    <property type="component" value="Unassembled WGS sequence"/>
</dbReference>
<dbReference type="Gene3D" id="3.90.226.10">
    <property type="entry name" value="2-enoyl-CoA Hydratase, Chain A, domain 1"/>
    <property type="match status" value="2"/>
</dbReference>
<organism evidence="2 3">
    <name type="scientific">Saccharothrix algeriensis</name>
    <dbReference type="NCBI Taxonomy" id="173560"/>
    <lineage>
        <taxon>Bacteria</taxon>
        <taxon>Bacillati</taxon>
        <taxon>Actinomycetota</taxon>
        <taxon>Actinomycetes</taxon>
        <taxon>Pseudonocardiales</taxon>
        <taxon>Pseudonocardiaceae</taxon>
        <taxon>Saccharothrix</taxon>
    </lineage>
</organism>
<proteinExistence type="predicted"/>
<accession>A0ABS2SCJ0</accession>
<evidence type="ECO:0000256" key="1">
    <source>
        <dbReference type="SAM" id="MobiDB-lite"/>
    </source>
</evidence>
<dbReference type="CDD" id="cd06558">
    <property type="entry name" value="crotonase-like"/>
    <property type="match status" value="1"/>
</dbReference>
<reference evidence="2 3" key="1">
    <citation type="submission" date="2021-01" db="EMBL/GenBank/DDBJ databases">
        <title>Sequencing the genomes of 1000 actinobacteria strains.</title>
        <authorList>
            <person name="Klenk H.-P."/>
        </authorList>
    </citation>
    <scope>NUCLEOTIDE SEQUENCE [LARGE SCALE GENOMIC DNA]</scope>
    <source>
        <strain evidence="2 3">DSM 44581</strain>
    </source>
</reference>
<dbReference type="InterPro" id="IPR029045">
    <property type="entry name" value="ClpP/crotonase-like_dom_sf"/>
</dbReference>
<keyword evidence="3" id="KW-1185">Reference proteome</keyword>
<evidence type="ECO:0000313" key="2">
    <source>
        <dbReference type="EMBL" id="MBM7813951.1"/>
    </source>
</evidence>
<feature type="region of interest" description="Disordered" evidence="1">
    <location>
        <begin position="199"/>
        <end position="223"/>
    </location>
</feature>
<dbReference type="EMBL" id="JAFBCL010000001">
    <property type="protein sequence ID" value="MBM7813951.1"/>
    <property type="molecule type" value="Genomic_DNA"/>
</dbReference>
<feature type="compositionally biased region" description="Low complexity" evidence="1">
    <location>
        <begin position="199"/>
        <end position="212"/>
    </location>
</feature>